<evidence type="ECO:0000256" key="4">
    <source>
        <dbReference type="ARBA" id="ARBA00023136"/>
    </source>
</evidence>
<proteinExistence type="predicted"/>
<feature type="transmembrane region" description="Helical" evidence="6">
    <location>
        <begin position="324"/>
        <end position="345"/>
    </location>
</feature>
<gene>
    <name evidence="8" type="ORF">CPB83DRAFT_102575</name>
</gene>
<dbReference type="OrthoDB" id="3437016at2759"/>
<dbReference type="GO" id="GO:0022857">
    <property type="term" value="F:transmembrane transporter activity"/>
    <property type="evidence" value="ECO:0007669"/>
    <property type="project" value="InterPro"/>
</dbReference>
<feature type="transmembrane region" description="Helical" evidence="6">
    <location>
        <begin position="186"/>
        <end position="205"/>
    </location>
</feature>
<feature type="transmembrane region" description="Helical" evidence="6">
    <location>
        <begin position="357"/>
        <end position="381"/>
    </location>
</feature>
<evidence type="ECO:0000313" key="9">
    <source>
        <dbReference type="Proteomes" id="UP000807306"/>
    </source>
</evidence>
<feature type="region of interest" description="Disordered" evidence="5">
    <location>
        <begin position="575"/>
        <end position="596"/>
    </location>
</feature>
<evidence type="ECO:0000313" key="8">
    <source>
        <dbReference type="EMBL" id="KAF9531390.1"/>
    </source>
</evidence>
<feature type="transmembrane region" description="Helical" evidence="6">
    <location>
        <begin position="402"/>
        <end position="424"/>
    </location>
</feature>
<dbReference type="GO" id="GO:0005886">
    <property type="term" value="C:plasma membrane"/>
    <property type="evidence" value="ECO:0007669"/>
    <property type="project" value="TreeGrafter"/>
</dbReference>
<feature type="domain" description="Major facilitator superfamily (MFS) profile" evidence="7">
    <location>
        <begin position="65"/>
        <end position="566"/>
    </location>
</feature>
<feature type="transmembrane region" description="Helical" evidence="6">
    <location>
        <begin position="286"/>
        <end position="303"/>
    </location>
</feature>
<feature type="transmembrane region" description="Helical" evidence="6">
    <location>
        <begin position="259"/>
        <end position="280"/>
    </location>
</feature>
<organism evidence="8 9">
    <name type="scientific">Crepidotus variabilis</name>
    <dbReference type="NCBI Taxonomy" id="179855"/>
    <lineage>
        <taxon>Eukaryota</taxon>
        <taxon>Fungi</taxon>
        <taxon>Dikarya</taxon>
        <taxon>Basidiomycota</taxon>
        <taxon>Agaricomycotina</taxon>
        <taxon>Agaricomycetes</taxon>
        <taxon>Agaricomycetidae</taxon>
        <taxon>Agaricales</taxon>
        <taxon>Agaricineae</taxon>
        <taxon>Crepidotaceae</taxon>
        <taxon>Crepidotus</taxon>
    </lineage>
</organism>
<dbReference type="InterPro" id="IPR036259">
    <property type="entry name" value="MFS_trans_sf"/>
</dbReference>
<dbReference type="InterPro" id="IPR020846">
    <property type="entry name" value="MFS_dom"/>
</dbReference>
<feature type="transmembrane region" description="Helical" evidence="6">
    <location>
        <begin position="217"/>
        <end position="239"/>
    </location>
</feature>
<feature type="transmembrane region" description="Helical" evidence="6">
    <location>
        <begin position="62"/>
        <end position="87"/>
    </location>
</feature>
<dbReference type="InterPro" id="IPR011701">
    <property type="entry name" value="MFS"/>
</dbReference>
<accession>A0A9P6ELN0</accession>
<dbReference type="AlphaFoldDB" id="A0A9P6ELN0"/>
<evidence type="ECO:0000256" key="5">
    <source>
        <dbReference type="SAM" id="MobiDB-lite"/>
    </source>
</evidence>
<feature type="transmembrane region" description="Helical" evidence="6">
    <location>
        <begin position="543"/>
        <end position="561"/>
    </location>
</feature>
<dbReference type="Proteomes" id="UP000807306">
    <property type="component" value="Unassembled WGS sequence"/>
</dbReference>
<dbReference type="Gene3D" id="1.20.1250.20">
    <property type="entry name" value="MFS general substrate transporter like domains"/>
    <property type="match status" value="2"/>
</dbReference>
<dbReference type="PANTHER" id="PTHR23501">
    <property type="entry name" value="MAJOR FACILITATOR SUPERFAMILY"/>
    <property type="match status" value="1"/>
</dbReference>
<keyword evidence="4 6" id="KW-0472">Membrane</keyword>
<evidence type="ECO:0000256" key="6">
    <source>
        <dbReference type="SAM" id="Phobius"/>
    </source>
</evidence>
<feature type="transmembrane region" description="Helical" evidence="6">
    <location>
        <begin position="436"/>
        <end position="458"/>
    </location>
</feature>
<keyword evidence="2 6" id="KW-0812">Transmembrane</keyword>
<evidence type="ECO:0000256" key="2">
    <source>
        <dbReference type="ARBA" id="ARBA00022692"/>
    </source>
</evidence>
<comment type="subcellular location">
    <subcellularLocation>
        <location evidence="1">Membrane</location>
        <topology evidence="1">Multi-pass membrane protein</topology>
    </subcellularLocation>
</comment>
<name>A0A9P6ELN0_9AGAR</name>
<feature type="transmembrane region" description="Helical" evidence="6">
    <location>
        <begin position="128"/>
        <end position="148"/>
    </location>
</feature>
<keyword evidence="9" id="KW-1185">Reference proteome</keyword>
<keyword evidence="3 6" id="KW-1133">Transmembrane helix</keyword>
<dbReference type="PRINTS" id="PR01036">
    <property type="entry name" value="TCRTETB"/>
</dbReference>
<evidence type="ECO:0000259" key="7">
    <source>
        <dbReference type="PROSITE" id="PS50850"/>
    </source>
</evidence>
<dbReference type="PANTHER" id="PTHR23501:SF102">
    <property type="entry name" value="DRUG TRANSPORTER, PUTATIVE (AFU_ORTHOLOGUE AFUA_3G08530)-RELATED"/>
    <property type="match status" value="1"/>
</dbReference>
<evidence type="ECO:0000256" key="1">
    <source>
        <dbReference type="ARBA" id="ARBA00004141"/>
    </source>
</evidence>
<dbReference type="SUPFAM" id="SSF103473">
    <property type="entry name" value="MFS general substrate transporter"/>
    <property type="match status" value="1"/>
</dbReference>
<feature type="transmembrane region" description="Helical" evidence="6">
    <location>
        <begin position="99"/>
        <end position="116"/>
    </location>
</feature>
<reference evidence="8" key="1">
    <citation type="submission" date="2020-11" db="EMBL/GenBank/DDBJ databases">
        <authorList>
            <consortium name="DOE Joint Genome Institute"/>
            <person name="Ahrendt S."/>
            <person name="Riley R."/>
            <person name="Andreopoulos W."/>
            <person name="Labutti K."/>
            <person name="Pangilinan J."/>
            <person name="Ruiz-Duenas F.J."/>
            <person name="Barrasa J.M."/>
            <person name="Sanchez-Garcia M."/>
            <person name="Camarero S."/>
            <person name="Miyauchi S."/>
            <person name="Serrano A."/>
            <person name="Linde D."/>
            <person name="Babiker R."/>
            <person name="Drula E."/>
            <person name="Ayuso-Fernandez I."/>
            <person name="Pacheco R."/>
            <person name="Padilla G."/>
            <person name="Ferreira P."/>
            <person name="Barriuso J."/>
            <person name="Kellner H."/>
            <person name="Castanera R."/>
            <person name="Alfaro M."/>
            <person name="Ramirez L."/>
            <person name="Pisabarro A.G."/>
            <person name="Kuo A."/>
            <person name="Tritt A."/>
            <person name="Lipzen A."/>
            <person name="He G."/>
            <person name="Yan M."/>
            <person name="Ng V."/>
            <person name="Cullen D."/>
            <person name="Martin F."/>
            <person name="Rosso M.-N."/>
            <person name="Henrissat B."/>
            <person name="Hibbett D."/>
            <person name="Martinez A.T."/>
            <person name="Grigoriev I.V."/>
        </authorList>
    </citation>
    <scope>NUCLEOTIDE SEQUENCE</scope>
    <source>
        <strain evidence="8">CBS 506.95</strain>
    </source>
</reference>
<sequence length="596" mass="63506">MASAKTSMSSLKPHPGPLVADMSKGLTTAAENEKVGMESRVESTTTTTLPANEEEFKPDLKFWLVFGALCTCSLLSALDLVGIGTAAPTIVHDLHGADFTWVSAAYALASAACVPLSSNLAQIFGRRIMSLIGIVFFAAGSAVCGSASQMTVLVVGRAIQGAGSGTMQALNSMIITDLVPLRHRGAYAGVTGLVYTLGGAGGPFVAGALSEKATWRWIFYLNLPLSGIAFASVFAFLHLKKPEGKLLDKLLDVDWIGNLLIMGSTCACMIALTLGGVHFPWSSPRILAPLIIGGVGLVVTLFYESRWPRKPVVPLLVFSNRTSILAYIGTFIQGIVSLGISYYLPSWFQAVKLSTPILSGLYVLPMTLTISPSAIIQGIIISKTGRYRPLVSLSLDPRHLDLTLPQILFGWVTYLLGLGLLIILRPSTSVGVLVPIQLLAGVGNGFLYATTVAVLAPLPIPMNPPAMAFQVFLRQFSQAWGIAIGGTILQNSLSSRLPAEVVTDGRFSSAGELAYAIIPAIPDLPEPLRTSVRAAFNDSFRNIWIAFTICNAVGLLTFFGMKNFPLAKTTDGKWGIDRTPKKQESEDSATKEKLGS</sequence>
<evidence type="ECO:0000256" key="3">
    <source>
        <dbReference type="ARBA" id="ARBA00022989"/>
    </source>
</evidence>
<dbReference type="PROSITE" id="PS50850">
    <property type="entry name" value="MFS"/>
    <property type="match status" value="1"/>
</dbReference>
<comment type="caution">
    <text evidence="8">The sequence shown here is derived from an EMBL/GenBank/DDBJ whole genome shotgun (WGS) entry which is preliminary data.</text>
</comment>
<dbReference type="EMBL" id="MU157835">
    <property type="protein sequence ID" value="KAF9531390.1"/>
    <property type="molecule type" value="Genomic_DNA"/>
</dbReference>
<dbReference type="Pfam" id="PF07690">
    <property type="entry name" value="MFS_1"/>
    <property type="match status" value="1"/>
</dbReference>
<protein>
    <submittedName>
        <fullName evidence="8">MFS multidrug transporter</fullName>
    </submittedName>
</protein>